<dbReference type="EMBL" id="AFWV01000004">
    <property type="protein sequence ID" value="EGV19261.1"/>
    <property type="molecule type" value="Genomic_DNA"/>
</dbReference>
<evidence type="ECO:0000256" key="8">
    <source>
        <dbReference type="ARBA" id="ARBA00023210"/>
    </source>
</evidence>
<evidence type="ECO:0000313" key="13">
    <source>
        <dbReference type="Proteomes" id="UP000005459"/>
    </source>
</evidence>
<dbReference type="SUPFAM" id="SSF52540">
    <property type="entry name" value="P-loop containing nucleoside triphosphate hydrolases"/>
    <property type="match status" value="1"/>
</dbReference>
<dbReference type="InterPro" id="IPR006073">
    <property type="entry name" value="GTP-bd"/>
</dbReference>
<keyword evidence="8 10" id="KW-0717">Septation</keyword>
<evidence type="ECO:0000256" key="5">
    <source>
        <dbReference type="ARBA" id="ARBA00022741"/>
    </source>
</evidence>
<dbReference type="Proteomes" id="UP000005459">
    <property type="component" value="Unassembled WGS sequence"/>
</dbReference>
<dbReference type="STRING" id="768671.ThimaDRAFT_1405"/>
<dbReference type="PATRIC" id="fig|768671.3.peg.1501"/>
<dbReference type="CDD" id="cd01876">
    <property type="entry name" value="YihA_EngB"/>
    <property type="match status" value="1"/>
</dbReference>
<comment type="cofactor">
    <cofactor evidence="1">
        <name>Mg(2+)</name>
        <dbReference type="ChEBI" id="CHEBI:18420"/>
    </cofactor>
</comment>
<accession>F9U903</accession>
<dbReference type="AlphaFoldDB" id="F9U903"/>
<evidence type="ECO:0000256" key="7">
    <source>
        <dbReference type="ARBA" id="ARBA00023134"/>
    </source>
</evidence>
<dbReference type="InterPro" id="IPR030393">
    <property type="entry name" value="G_ENGB_dom"/>
</dbReference>
<evidence type="ECO:0000256" key="6">
    <source>
        <dbReference type="ARBA" id="ARBA00022842"/>
    </source>
</evidence>
<comment type="function">
    <text evidence="10">Necessary for normal cell division and for the maintenance of normal septation.</text>
</comment>
<protein>
    <recommendedName>
        <fullName evidence="10">Probable GTP-binding protein EngB</fullName>
    </recommendedName>
</protein>
<evidence type="ECO:0000256" key="3">
    <source>
        <dbReference type="ARBA" id="ARBA00022618"/>
    </source>
</evidence>
<feature type="domain" description="EngB-type G" evidence="11">
    <location>
        <begin position="24"/>
        <end position="198"/>
    </location>
</feature>
<keyword evidence="3 10" id="KW-0132">Cell division</keyword>
<evidence type="ECO:0000256" key="4">
    <source>
        <dbReference type="ARBA" id="ARBA00022723"/>
    </source>
</evidence>
<dbReference type="eggNOG" id="COG0218">
    <property type="taxonomic scope" value="Bacteria"/>
</dbReference>
<dbReference type="GO" id="GO:0046872">
    <property type="term" value="F:metal ion binding"/>
    <property type="evidence" value="ECO:0007669"/>
    <property type="project" value="UniProtKB-KW"/>
</dbReference>
<dbReference type="Pfam" id="PF01926">
    <property type="entry name" value="MMR_HSR1"/>
    <property type="match status" value="1"/>
</dbReference>
<name>F9U903_9GAMM</name>
<keyword evidence="5 10" id="KW-0547">Nucleotide-binding</keyword>
<dbReference type="HAMAP" id="MF_00321">
    <property type="entry name" value="GTPase_EngB"/>
    <property type="match status" value="1"/>
</dbReference>
<evidence type="ECO:0000259" key="11">
    <source>
        <dbReference type="PROSITE" id="PS51706"/>
    </source>
</evidence>
<evidence type="ECO:0000256" key="2">
    <source>
        <dbReference type="ARBA" id="ARBA00009638"/>
    </source>
</evidence>
<dbReference type="PROSITE" id="PS51706">
    <property type="entry name" value="G_ENGB"/>
    <property type="match status" value="1"/>
</dbReference>
<organism evidence="12 13">
    <name type="scientific">Thiocapsa marina 5811</name>
    <dbReference type="NCBI Taxonomy" id="768671"/>
    <lineage>
        <taxon>Bacteria</taxon>
        <taxon>Pseudomonadati</taxon>
        <taxon>Pseudomonadota</taxon>
        <taxon>Gammaproteobacteria</taxon>
        <taxon>Chromatiales</taxon>
        <taxon>Chromatiaceae</taxon>
        <taxon>Thiocapsa</taxon>
    </lineage>
</organism>
<evidence type="ECO:0000256" key="10">
    <source>
        <dbReference type="HAMAP-Rule" id="MF_00321"/>
    </source>
</evidence>
<dbReference type="RefSeq" id="WP_007192282.1">
    <property type="nucleotide sequence ID" value="NZ_AFWV01000004.1"/>
</dbReference>
<evidence type="ECO:0000313" key="12">
    <source>
        <dbReference type="EMBL" id="EGV19261.1"/>
    </source>
</evidence>
<keyword evidence="9 10" id="KW-0131">Cell cycle</keyword>
<keyword evidence="4" id="KW-0479">Metal-binding</keyword>
<keyword evidence="13" id="KW-1185">Reference proteome</keyword>
<dbReference type="GO" id="GO:0005829">
    <property type="term" value="C:cytosol"/>
    <property type="evidence" value="ECO:0007669"/>
    <property type="project" value="TreeGrafter"/>
</dbReference>
<gene>
    <name evidence="10" type="primary">engB</name>
    <name evidence="12" type="ORF">ThimaDRAFT_1405</name>
</gene>
<dbReference type="GO" id="GO:0000917">
    <property type="term" value="P:division septum assembly"/>
    <property type="evidence" value="ECO:0007669"/>
    <property type="project" value="UniProtKB-KW"/>
</dbReference>
<evidence type="ECO:0000256" key="1">
    <source>
        <dbReference type="ARBA" id="ARBA00001946"/>
    </source>
</evidence>
<dbReference type="InterPro" id="IPR019987">
    <property type="entry name" value="GTP-bd_ribosome_bio_YsxC"/>
</dbReference>
<dbReference type="NCBIfam" id="TIGR03598">
    <property type="entry name" value="GTPase_YsxC"/>
    <property type="match status" value="1"/>
</dbReference>
<dbReference type="GO" id="GO:0005525">
    <property type="term" value="F:GTP binding"/>
    <property type="evidence" value="ECO:0007669"/>
    <property type="project" value="UniProtKB-UniRule"/>
</dbReference>
<dbReference type="PANTHER" id="PTHR11649:SF13">
    <property type="entry name" value="ENGB-TYPE G DOMAIN-CONTAINING PROTEIN"/>
    <property type="match status" value="1"/>
</dbReference>
<dbReference type="PANTHER" id="PTHR11649">
    <property type="entry name" value="MSS1/TRME-RELATED GTP-BINDING PROTEIN"/>
    <property type="match status" value="1"/>
</dbReference>
<keyword evidence="7 10" id="KW-0342">GTP-binding</keyword>
<proteinExistence type="inferred from homology"/>
<dbReference type="OrthoDB" id="9804921at2"/>
<dbReference type="InterPro" id="IPR027417">
    <property type="entry name" value="P-loop_NTPase"/>
</dbReference>
<comment type="similarity">
    <text evidence="2 10">Belongs to the TRAFAC class TrmE-Era-EngA-EngB-Septin-like GTPase superfamily. EngB GTPase family.</text>
</comment>
<evidence type="ECO:0000256" key="9">
    <source>
        <dbReference type="ARBA" id="ARBA00023306"/>
    </source>
</evidence>
<dbReference type="FunFam" id="3.40.50.300:FF:000098">
    <property type="entry name" value="Probable GTP-binding protein EngB"/>
    <property type="match status" value="1"/>
</dbReference>
<sequence length="214" mass="23780">MNPFYQRAHFLTAAARVDQCPADEGREVAFAGRSNAGKSSAINALCHQNALARTSKTPGRTQQLIFFQLDETRRLVDLPGYGYAKVPDSVKRDWQQHMAAYLEQRSSLGGLVVVMDIRHPLAEFDRQMLHWGGRADLPMLVLLTKADKLKTGAARATQHAVEQAVSNMAGQVEVMLFSALKRQGVESVQRLLDRWLRLDDAIPPAGPSDNRTDD</sequence>
<reference evidence="12 13" key="1">
    <citation type="submission" date="2011-06" db="EMBL/GenBank/DDBJ databases">
        <title>The draft genome of Thiocapsa marina 5811.</title>
        <authorList>
            <consortium name="US DOE Joint Genome Institute (JGI-PGF)"/>
            <person name="Lucas S."/>
            <person name="Han J."/>
            <person name="Cheng J.-F."/>
            <person name="Goodwin L."/>
            <person name="Pitluck S."/>
            <person name="Peters L."/>
            <person name="Land M.L."/>
            <person name="Hauser L."/>
            <person name="Vogl K."/>
            <person name="Liu Z."/>
            <person name="Imhoff J."/>
            <person name="Thiel V."/>
            <person name="Frigaard N.-U."/>
            <person name="Bryant D."/>
            <person name="Woyke T.J."/>
        </authorList>
    </citation>
    <scope>NUCLEOTIDE SEQUENCE [LARGE SCALE GENOMIC DNA]</scope>
    <source>
        <strain evidence="12 13">5811</strain>
    </source>
</reference>
<keyword evidence="6" id="KW-0460">Magnesium</keyword>
<dbReference type="Gene3D" id="3.40.50.300">
    <property type="entry name" value="P-loop containing nucleotide triphosphate hydrolases"/>
    <property type="match status" value="1"/>
</dbReference>